<dbReference type="AlphaFoldDB" id="A0A380LJE8"/>
<dbReference type="OrthoDB" id="1769666at2"/>
<reference evidence="3 4" key="1">
    <citation type="submission" date="2018-06" db="EMBL/GenBank/DDBJ databases">
        <authorList>
            <consortium name="Pathogen Informatics"/>
            <person name="Doyle S."/>
        </authorList>
    </citation>
    <scope>NUCLEOTIDE SEQUENCE [LARGE SCALE GENOMIC DNA]</scope>
    <source>
        <strain evidence="3 4">NCTC11087</strain>
    </source>
</reference>
<evidence type="ECO:0000313" key="3">
    <source>
        <dbReference type="EMBL" id="SUO03948.1"/>
    </source>
</evidence>
<proteinExistence type="predicted"/>
<dbReference type="Proteomes" id="UP000255523">
    <property type="component" value="Unassembled WGS sequence"/>
</dbReference>
<feature type="chain" id="PRO_5038938517" evidence="2">
    <location>
        <begin position="27"/>
        <end position="358"/>
    </location>
</feature>
<dbReference type="InterPro" id="IPR011426">
    <property type="entry name" value="CamS"/>
</dbReference>
<evidence type="ECO:0000313" key="4">
    <source>
        <dbReference type="Proteomes" id="UP000255523"/>
    </source>
</evidence>
<feature type="signal peptide" evidence="2">
    <location>
        <begin position="1"/>
        <end position="26"/>
    </location>
</feature>
<protein>
    <submittedName>
        <fullName evidence="3">Protein involved in sex pheromone biosynthesis</fullName>
    </submittedName>
</protein>
<accession>A0A380LJE8</accession>
<dbReference type="Pfam" id="PF07537">
    <property type="entry name" value="CamS"/>
    <property type="match status" value="1"/>
</dbReference>
<evidence type="ECO:0000256" key="1">
    <source>
        <dbReference type="SAM" id="MobiDB-lite"/>
    </source>
</evidence>
<organism evidence="3 4">
    <name type="scientific">Faecalicoccus pleomorphus</name>
    <dbReference type="NCBI Taxonomy" id="1323"/>
    <lineage>
        <taxon>Bacteria</taxon>
        <taxon>Bacillati</taxon>
        <taxon>Bacillota</taxon>
        <taxon>Erysipelotrichia</taxon>
        <taxon>Erysipelotrichales</taxon>
        <taxon>Erysipelotrichaceae</taxon>
        <taxon>Faecalicoccus</taxon>
    </lineage>
</organism>
<name>A0A380LJE8_9FIRM</name>
<keyword evidence="2" id="KW-0732">Signal</keyword>
<gene>
    <name evidence="3" type="ORF">NCTC11087_00832</name>
</gene>
<evidence type="ECO:0000256" key="2">
    <source>
        <dbReference type="SAM" id="SignalP"/>
    </source>
</evidence>
<dbReference type="Gene3D" id="3.10.570.10">
    <property type="entry name" value="sex pheromone staph- cam373 precursor domain"/>
    <property type="match status" value="1"/>
</dbReference>
<feature type="region of interest" description="Disordered" evidence="1">
    <location>
        <begin position="101"/>
        <end position="125"/>
    </location>
</feature>
<dbReference type="EMBL" id="UHFX01000003">
    <property type="protein sequence ID" value="SUO03948.1"/>
    <property type="molecule type" value="Genomic_DNA"/>
</dbReference>
<keyword evidence="4" id="KW-1185">Reference proteome</keyword>
<sequence>MHWRKTSLCILMSLLVLCGCSTVSNSNQLDPIGEEEYAAIQPYESSDARIKHAALMGDTEARFRMEQGLMDLSKTYFSPTKVAYKTQEFLDYDELDATDGSRGLLGTNRDENPNGLNPSPDEGFNTGNGTVSGAVILVDLYELDWYADDELQGISIAMVVNDALEDENGKTVEITKSRMQNYLEVTSGHLVSYMRERFNSITSNVPIYVACFSLDNASDTLGSYIYQGYFEGAQGDFSELDLTWVEVPGAAFSEADSDMAAQFAEYQNELSHVLVDYSYLVGKATLQDGKVIQLNITLTAHGKTASEILAITQAASEQMVVFTNSSCTYKVEVITDAGTYAIVSKDAGSEDVNVMTMQ</sequence>
<dbReference type="RefSeq" id="WP_115240825.1">
    <property type="nucleotide sequence ID" value="NZ_UHFX01000003.1"/>
</dbReference>
<dbReference type="PROSITE" id="PS51257">
    <property type="entry name" value="PROKAR_LIPOPROTEIN"/>
    <property type="match status" value="1"/>
</dbReference>
<dbReference type="GeneID" id="77461807"/>